<dbReference type="eggNOG" id="COG2211">
    <property type="taxonomic scope" value="Bacteria"/>
</dbReference>
<evidence type="ECO:0000313" key="4">
    <source>
        <dbReference type="Proteomes" id="UP000005632"/>
    </source>
</evidence>
<dbReference type="InterPro" id="IPR039672">
    <property type="entry name" value="MFS_2"/>
</dbReference>
<dbReference type="GO" id="GO:0015293">
    <property type="term" value="F:symporter activity"/>
    <property type="evidence" value="ECO:0007669"/>
    <property type="project" value="InterPro"/>
</dbReference>
<reference evidence="3 4" key="1">
    <citation type="submission" date="2011-11" db="EMBL/GenBank/DDBJ databases">
        <title>Complete sequence of Spirochaeta sp. grapes.</title>
        <authorList>
            <consortium name="US DOE Joint Genome Institute"/>
            <person name="Lucas S."/>
            <person name="Han J."/>
            <person name="Lapidus A."/>
            <person name="Cheng J.-F."/>
            <person name="Goodwin L."/>
            <person name="Pitluck S."/>
            <person name="Peters L."/>
            <person name="Ovchinnikova G."/>
            <person name="Munk A.C."/>
            <person name="Detter J.C."/>
            <person name="Han C."/>
            <person name="Tapia R."/>
            <person name="Land M."/>
            <person name="Hauser L."/>
            <person name="Kyrpides N."/>
            <person name="Ivanova N."/>
            <person name="Pagani I."/>
            <person name="Ritalahtilisa K."/>
            <person name="Loeffler F."/>
            <person name="Woyke T."/>
        </authorList>
    </citation>
    <scope>NUCLEOTIDE SEQUENCE [LARGE SCALE GENOMIC DNA]</scope>
    <source>
        <strain evidence="4">ATCC BAA-1885 / DSM 22778 / Grapes</strain>
    </source>
</reference>
<dbReference type="PANTHER" id="PTHR11328:SF24">
    <property type="entry name" value="MAJOR FACILITATOR SUPERFAMILY (MFS) PROFILE DOMAIN-CONTAINING PROTEIN"/>
    <property type="match status" value="1"/>
</dbReference>
<evidence type="ECO:0000256" key="1">
    <source>
        <dbReference type="ARBA" id="ARBA00009617"/>
    </source>
</evidence>
<feature type="transmembrane region" description="Helical" evidence="2">
    <location>
        <begin position="131"/>
        <end position="154"/>
    </location>
</feature>
<gene>
    <name evidence="3" type="ordered locus">SpiGrapes_0162</name>
</gene>
<accession>G8QTR1</accession>
<dbReference type="PANTHER" id="PTHR11328">
    <property type="entry name" value="MAJOR FACILITATOR SUPERFAMILY DOMAIN-CONTAINING PROTEIN"/>
    <property type="match status" value="1"/>
</dbReference>
<comment type="similarity">
    <text evidence="1">Belongs to the sodium:galactoside symporter (TC 2.A.2) family.</text>
</comment>
<dbReference type="InterPro" id="IPR036259">
    <property type="entry name" value="MFS_trans_sf"/>
</dbReference>
<evidence type="ECO:0000256" key="2">
    <source>
        <dbReference type="SAM" id="Phobius"/>
    </source>
</evidence>
<keyword evidence="2" id="KW-0812">Transmembrane</keyword>
<protein>
    <submittedName>
        <fullName evidence="3">Na+/melibiose symporter-like transporter</fullName>
    </submittedName>
</protein>
<feature type="transmembrane region" description="Helical" evidence="2">
    <location>
        <begin position="347"/>
        <end position="366"/>
    </location>
</feature>
<feature type="transmembrane region" description="Helical" evidence="2">
    <location>
        <begin position="320"/>
        <end position="341"/>
    </location>
</feature>
<keyword evidence="2" id="KW-0472">Membrane</keyword>
<feature type="transmembrane region" description="Helical" evidence="2">
    <location>
        <begin position="16"/>
        <end position="40"/>
    </location>
</feature>
<dbReference type="STRING" id="158190.SpiGrapes_0162"/>
<feature type="transmembrane region" description="Helical" evidence="2">
    <location>
        <begin position="400"/>
        <end position="417"/>
    </location>
</feature>
<feature type="transmembrane region" description="Helical" evidence="2">
    <location>
        <begin position="60"/>
        <end position="81"/>
    </location>
</feature>
<keyword evidence="4" id="KW-1185">Reference proteome</keyword>
<dbReference type="EMBL" id="CP003155">
    <property type="protein sequence ID" value="AEV28026.1"/>
    <property type="molecule type" value="Genomic_DNA"/>
</dbReference>
<dbReference type="AlphaFoldDB" id="G8QTR1"/>
<sequence length="462" mass="51346">METQKTIETLPFSKKILFALGQLGWSLASYAPGMLLVYFYMPPETGSSTVFPQRIYQGAILGIFTIIGLAFGVGRLFDAITDPLIAGLSDRCNSKKGKRQKFLRLGIIPFSLFSALIFVPPVSGYSVLNSVWVFVGVIVYYWFMTMYVTPYFAMMSELAHTADDRLFLSTLISITWALGAAIGSQVYAIKGVLENFSLSSTQAFQVTIFIFSGIGFLFMLFPILFINEKKYSKQEPNTEKIFESLVSALKNRNFLMFTISDLAYWVALTIASTGLVYYVTILLGLKESFTSFLQILMFALSFLFYVPVTILAKKTGKKRLLNLAFLLFILIYSFIIFLGRVPLNHELQAYLVVIMMAIPLAVFGILPNAIIGDIAQSDAFETGHHKAAIFYGARTFMSKLGQMVGGLLFPSLLLLGNTPGHDIGIRLTGLAAIIFVVVGLVFFLTYDEKAILKVLKAQAEKE</sequence>
<dbReference type="OrthoDB" id="9764596at2"/>
<feature type="transmembrane region" description="Helical" evidence="2">
    <location>
        <begin position="208"/>
        <end position="226"/>
    </location>
</feature>
<dbReference type="HOGENOM" id="CLU_027408_6_3_12"/>
<dbReference type="RefSeq" id="WP_014268875.1">
    <property type="nucleotide sequence ID" value="NC_016633.1"/>
</dbReference>
<keyword evidence="2" id="KW-1133">Transmembrane helix</keyword>
<name>G8QTR1_SPHPG</name>
<feature type="transmembrane region" description="Helical" evidence="2">
    <location>
        <begin position="423"/>
        <end position="446"/>
    </location>
</feature>
<feature type="transmembrane region" description="Helical" evidence="2">
    <location>
        <begin position="262"/>
        <end position="285"/>
    </location>
</feature>
<evidence type="ECO:0000313" key="3">
    <source>
        <dbReference type="EMBL" id="AEV28026.1"/>
    </source>
</evidence>
<feature type="transmembrane region" description="Helical" evidence="2">
    <location>
        <begin position="102"/>
        <end position="119"/>
    </location>
</feature>
<organism evidence="3 4">
    <name type="scientific">Sphaerochaeta pleomorpha (strain ATCC BAA-1885 / DSM 22778 / Grapes)</name>
    <dbReference type="NCBI Taxonomy" id="158190"/>
    <lineage>
        <taxon>Bacteria</taxon>
        <taxon>Pseudomonadati</taxon>
        <taxon>Spirochaetota</taxon>
        <taxon>Spirochaetia</taxon>
        <taxon>Spirochaetales</taxon>
        <taxon>Sphaerochaetaceae</taxon>
        <taxon>Sphaerochaeta</taxon>
    </lineage>
</organism>
<dbReference type="Pfam" id="PF13347">
    <property type="entry name" value="MFS_2"/>
    <property type="match status" value="1"/>
</dbReference>
<dbReference type="GO" id="GO:0005886">
    <property type="term" value="C:plasma membrane"/>
    <property type="evidence" value="ECO:0007669"/>
    <property type="project" value="TreeGrafter"/>
</dbReference>
<feature type="transmembrane region" description="Helical" evidence="2">
    <location>
        <begin position="166"/>
        <end position="188"/>
    </location>
</feature>
<dbReference type="Proteomes" id="UP000005632">
    <property type="component" value="Chromosome"/>
</dbReference>
<dbReference type="KEGG" id="sgp:SpiGrapes_0162"/>
<feature type="transmembrane region" description="Helical" evidence="2">
    <location>
        <begin position="291"/>
        <end position="308"/>
    </location>
</feature>
<dbReference type="SUPFAM" id="SSF103473">
    <property type="entry name" value="MFS general substrate transporter"/>
    <property type="match status" value="1"/>
</dbReference>
<proteinExistence type="inferred from homology"/>
<dbReference type="GO" id="GO:0008643">
    <property type="term" value="P:carbohydrate transport"/>
    <property type="evidence" value="ECO:0007669"/>
    <property type="project" value="InterPro"/>
</dbReference>
<dbReference type="Gene3D" id="1.20.1250.20">
    <property type="entry name" value="MFS general substrate transporter like domains"/>
    <property type="match status" value="1"/>
</dbReference>